<dbReference type="EMBL" id="JARJCW010000184">
    <property type="protein sequence ID" value="KAJ7187731.1"/>
    <property type="molecule type" value="Genomic_DNA"/>
</dbReference>
<evidence type="ECO:0000256" key="1">
    <source>
        <dbReference type="SAM" id="Phobius"/>
    </source>
</evidence>
<accession>A0AAD6UKK7</accession>
<name>A0AAD6UKK7_9AGAR</name>
<protein>
    <submittedName>
        <fullName evidence="2">Uncharacterized protein</fullName>
    </submittedName>
</protein>
<organism evidence="2 3">
    <name type="scientific">Mycena pura</name>
    <dbReference type="NCBI Taxonomy" id="153505"/>
    <lineage>
        <taxon>Eukaryota</taxon>
        <taxon>Fungi</taxon>
        <taxon>Dikarya</taxon>
        <taxon>Basidiomycota</taxon>
        <taxon>Agaricomycotina</taxon>
        <taxon>Agaricomycetes</taxon>
        <taxon>Agaricomycetidae</taxon>
        <taxon>Agaricales</taxon>
        <taxon>Marasmiineae</taxon>
        <taxon>Mycenaceae</taxon>
        <taxon>Mycena</taxon>
    </lineage>
</organism>
<sequence>MAPLFEILDHVTRGVCIPGVALSGLLLVAVAYLQWNPASRPHLNRVSFRLLLYALITKCVQANARY</sequence>
<comment type="caution">
    <text evidence="2">The sequence shown here is derived from an EMBL/GenBank/DDBJ whole genome shotgun (WGS) entry which is preliminary data.</text>
</comment>
<evidence type="ECO:0000313" key="3">
    <source>
        <dbReference type="Proteomes" id="UP001219525"/>
    </source>
</evidence>
<proteinExistence type="predicted"/>
<keyword evidence="3" id="KW-1185">Reference proteome</keyword>
<keyword evidence="1" id="KW-0472">Membrane</keyword>
<gene>
    <name evidence="2" type="ORF">GGX14DRAFT_580838</name>
</gene>
<dbReference type="Proteomes" id="UP001219525">
    <property type="component" value="Unassembled WGS sequence"/>
</dbReference>
<evidence type="ECO:0000313" key="2">
    <source>
        <dbReference type="EMBL" id="KAJ7187731.1"/>
    </source>
</evidence>
<reference evidence="2" key="1">
    <citation type="submission" date="2023-03" db="EMBL/GenBank/DDBJ databases">
        <title>Massive genome expansion in bonnet fungi (Mycena s.s.) driven by repeated elements and novel gene families across ecological guilds.</title>
        <authorList>
            <consortium name="Lawrence Berkeley National Laboratory"/>
            <person name="Harder C.B."/>
            <person name="Miyauchi S."/>
            <person name="Viragh M."/>
            <person name="Kuo A."/>
            <person name="Thoen E."/>
            <person name="Andreopoulos B."/>
            <person name="Lu D."/>
            <person name="Skrede I."/>
            <person name="Drula E."/>
            <person name="Henrissat B."/>
            <person name="Morin E."/>
            <person name="Kohler A."/>
            <person name="Barry K."/>
            <person name="LaButti K."/>
            <person name="Morin E."/>
            <person name="Salamov A."/>
            <person name="Lipzen A."/>
            <person name="Mereny Z."/>
            <person name="Hegedus B."/>
            <person name="Baldrian P."/>
            <person name="Stursova M."/>
            <person name="Weitz H."/>
            <person name="Taylor A."/>
            <person name="Grigoriev I.V."/>
            <person name="Nagy L.G."/>
            <person name="Martin F."/>
            <person name="Kauserud H."/>
        </authorList>
    </citation>
    <scope>NUCLEOTIDE SEQUENCE</scope>
    <source>
        <strain evidence="2">9144</strain>
    </source>
</reference>
<dbReference type="AlphaFoldDB" id="A0AAD6UKK7"/>
<feature type="transmembrane region" description="Helical" evidence="1">
    <location>
        <begin position="12"/>
        <end position="35"/>
    </location>
</feature>
<keyword evidence="1" id="KW-1133">Transmembrane helix</keyword>
<keyword evidence="1" id="KW-0812">Transmembrane</keyword>